<evidence type="ECO:0000313" key="2">
    <source>
        <dbReference type="EMBL" id="SFI62077.1"/>
    </source>
</evidence>
<dbReference type="OrthoDB" id="199604at2157"/>
<dbReference type="EMBL" id="FORO01000002">
    <property type="protein sequence ID" value="SFI62077.1"/>
    <property type="molecule type" value="Genomic_DNA"/>
</dbReference>
<dbReference type="GeneID" id="14209043"/>
<name>A0A1I3JP95_9EURY</name>
<dbReference type="Proteomes" id="UP000182829">
    <property type="component" value="Unassembled WGS sequence"/>
</dbReference>
<sequence>MTVITASDLADDPSEEDHIQADALEQERAKATVDPRSRSVVATDGGQEYEFPQLHIGDHVTDLEDSDATMLVVGLPSETAGEYEFREGTTVADANPDYPVDDDVVLVVFPQRTDVAIDPLTKYSYPRSRLKLETEIHDRDDGEGGEA</sequence>
<feature type="region of interest" description="Disordered" evidence="1">
    <location>
        <begin position="26"/>
        <end position="46"/>
    </location>
</feature>
<feature type="compositionally biased region" description="Basic and acidic residues" evidence="1">
    <location>
        <begin position="26"/>
        <end position="37"/>
    </location>
</feature>
<organism evidence="2 3">
    <name type="scientific">Natronobacterium gregoryi</name>
    <dbReference type="NCBI Taxonomy" id="44930"/>
    <lineage>
        <taxon>Archaea</taxon>
        <taxon>Methanobacteriati</taxon>
        <taxon>Methanobacteriota</taxon>
        <taxon>Stenosarchaea group</taxon>
        <taxon>Halobacteria</taxon>
        <taxon>Halobacteriales</taxon>
        <taxon>Natrialbaceae</taxon>
        <taxon>Natronobacterium</taxon>
    </lineage>
</organism>
<reference evidence="2 3" key="1">
    <citation type="submission" date="2016-10" db="EMBL/GenBank/DDBJ databases">
        <authorList>
            <person name="de Groot N.N."/>
        </authorList>
    </citation>
    <scope>NUCLEOTIDE SEQUENCE [LARGE SCALE GENOMIC DNA]</scope>
    <source>
        <strain evidence="2 3">SP2</strain>
    </source>
</reference>
<proteinExistence type="predicted"/>
<gene>
    <name evidence="2" type="ORF">SAMN05443661_102201</name>
</gene>
<accession>A0A1I3JP95</accession>
<protein>
    <submittedName>
        <fullName evidence="2">Uncharacterized protein</fullName>
    </submittedName>
</protein>
<evidence type="ECO:0000313" key="3">
    <source>
        <dbReference type="Proteomes" id="UP000182829"/>
    </source>
</evidence>
<dbReference type="RefSeq" id="WP_005577863.1">
    <property type="nucleotide sequence ID" value="NZ_FORO01000002.1"/>
</dbReference>
<evidence type="ECO:0000256" key="1">
    <source>
        <dbReference type="SAM" id="MobiDB-lite"/>
    </source>
</evidence>
<dbReference type="AlphaFoldDB" id="A0A1I3JP95"/>